<dbReference type="InterPro" id="IPR045338">
    <property type="entry name" value="DUF6535"/>
</dbReference>
<gene>
    <name evidence="3" type="ORF">DFH08DRAFT_789094</name>
</gene>
<reference evidence="3" key="1">
    <citation type="submission" date="2023-03" db="EMBL/GenBank/DDBJ databases">
        <title>Massive genome expansion in bonnet fungi (Mycena s.s.) driven by repeated elements and novel gene families across ecological guilds.</title>
        <authorList>
            <consortium name="Lawrence Berkeley National Laboratory"/>
            <person name="Harder C.B."/>
            <person name="Miyauchi S."/>
            <person name="Viragh M."/>
            <person name="Kuo A."/>
            <person name="Thoen E."/>
            <person name="Andreopoulos B."/>
            <person name="Lu D."/>
            <person name="Skrede I."/>
            <person name="Drula E."/>
            <person name="Henrissat B."/>
            <person name="Morin E."/>
            <person name="Kohler A."/>
            <person name="Barry K."/>
            <person name="LaButti K."/>
            <person name="Morin E."/>
            <person name="Salamov A."/>
            <person name="Lipzen A."/>
            <person name="Mereny Z."/>
            <person name="Hegedus B."/>
            <person name="Baldrian P."/>
            <person name="Stursova M."/>
            <person name="Weitz H."/>
            <person name="Taylor A."/>
            <person name="Grigoriev I.V."/>
            <person name="Nagy L.G."/>
            <person name="Martin F."/>
            <person name="Kauserud H."/>
        </authorList>
    </citation>
    <scope>NUCLEOTIDE SEQUENCE</scope>
    <source>
        <strain evidence="3">CBHHK002</strain>
    </source>
</reference>
<name>A0AAD6ZFD1_9AGAR</name>
<sequence length="549" mass="60762">MECTGASDDGCGKIWTVYTAEAEKYDKILKESWTRDMKGVLLFAALFSATLTAFIVESYQTLKPDSSDKIVALLAKISGQISNANGSGVSFVNDIQAISFTPTTSSVVCNVLWFSSLFLSLTCALLATLVEQWTRGSAQKNDGTVSPVIRAKIFSYLYSGLKAFRMHTVVDLIPLLLHASLIMFFAGLVAFLIPIHPVLVVAAATWTTLIVGSYGVLTVLPLFRPDSPYWTPLSGVIWRLLQTLQKISSHPLHHSFDLHEHAKESMIGHMAKQATRVSEDSRLRDVRALRWTARTLTDGHALEVLIDGLSDAIWGPRGRRYSHDHLVAGLLDCRHTRIIARIQQFFSESTSDLVHPSVATRRQVACLRAIWAIAAISDTSSFDAPQLAPSSPLAANPGLTDYLPSARAVLLWSLFRSFSKQTKKLRTTLKEGGEIILTGTALRQEMQSIAAKVLQLSAYLYSHRRNDVLFLANIEFHSSWAQEVLAVIEESQESWNEIPHYIVLRFLTESAKAATPYGFETTFNMITAFHPANSNLSTAVKRSSEALFT</sequence>
<evidence type="ECO:0000313" key="4">
    <source>
        <dbReference type="Proteomes" id="UP001218218"/>
    </source>
</evidence>
<accession>A0AAD6ZFD1</accession>
<dbReference type="AlphaFoldDB" id="A0AAD6ZFD1"/>
<feature type="transmembrane region" description="Helical" evidence="1">
    <location>
        <begin position="172"/>
        <end position="193"/>
    </location>
</feature>
<feature type="non-terminal residue" evidence="3">
    <location>
        <position position="549"/>
    </location>
</feature>
<protein>
    <recommendedName>
        <fullName evidence="2">DUF6535 domain-containing protein</fullName>
    </recommendedName>
</protein>
<evidence type="ECO:0000256" key="1">
    <source>
        <dbReference type="SAM" id="Phobius"/>
    </source>
</evidence>
<feature type="transmembrane region" description="Helical" evidence="1">
    <location>
        <begin position="111"/>
        <end position="130"/>
    </location>
</feature>
<keyword evidence="1" id="KW-1133">Transmembrane helix</keyword>
<evidence type="ECO:0000313" key="3">
    <source>
        <dbReference type="EMBL" id="KAJ7320883.1"/>
    </source>
</evidence>
<dbReference type="Pfam" id="PF20153">
    <property type="entry name" value="DUF6535"/>
    <property type="match status" value="1"/>
</dbReference>
<keyword evidence="4" id="KW-1185">Reference proteome</keyword>
<feature type="domain" description="DUF6535" evidence="2">
    <location>
        <begin position="15"/>
        <end position="193"/>
    </location>
</feature>
<feature type="transmembrane region" description="Helical" evidence="1">
    <location>
        <begin position="199"/>
        <end position="223"/>
    </location>
</feature>
<dbReference type="EMBL" id="JARIHO010000053">
    <property type="protein sequence ID" value="KAJ7320883.1"/>
    <property type="molecule type" value="Genomic_DNA"/>
</dbReference>
<keyword evidence="1" id="KW-0812">Transmembrane</keyword>
<proteinExistence type="predicted"/>
<organism evidence="3 4">
    <name type="scientific">Mycena albidolilacea</name>
    <dbReference type="NCBI Taxonomy" id="1033008"/>
    <lineage>
        <taxon>Eukaryota</taxon>
        <taxon>Fungi</taxon>
        <taxon>Dikarya</taxon>
        <taxon>Basidiomycota</taxon>
        <taxon>Agaricomycotina</taxon>
        <taxon>Agaricomycetes</taxon>
        <taxon>Agaricomycetidae</taxon>
        <taxon>Agaricales</taxon>
        <taxon>Marasmiineae</taxon>
        <taxon>Mycenaceae</taxon>
        <taxon>Mycena</taxon>
    </lineage>
</organism>
<dbReference type="Proteomes" id="UP001218218">
    <property type="component" value="Unassembled WGS sequence"/>
</dbReference>
<keyword evidence="1" id="KW-0472">Membrane</keyword>
<evidence type="ECO:0000259" key="2">
    <source>
        <dbReference type="Pfam" id="PF20153"/>
    </source>
</evidence>
<comment type="caution">
    <text evidence="3">The sequence shown here is derived from an EMBL/GenBank/DDBJ whole genome shotgun (WGS) entry which is preliminary data.</text>
</comment>
<feature type="transmembrane region" description="Helical" evidence="1">
    <location>
        <begin position="39"/>
        <end position="56"/>
    </location>
</feature>